<reference evidence="2 3" key="1">
    <citation type="submission" date="2018-04" db="EMBL/GenBank/DDBJ databases">
        <authorList>
            <person name="Vogel A."/>
        </authorList>
    </citation>
    <scope>NUCLEOTIDE SEQUENCE [LARGE SCALE GENOMIC DNA]</scope>
</reference>
<sequence>MVQARQFVHFAFPRLKWTDQSNDTGIWKDQASNETEVIGKHNDHLGDFAGPSALDRSVNYSNQSDSHPDPECSPNFSNLDEHKSSEIEVVEASLSDKHFWKNIADIVNHNVVQRIGFPSFDKIRWDEFDLLNKIGLHSLNKLQTPAILNLHLLLLKSRKERYNHVKSCCNNGCIRCRNGQIWKSALHIFHKGRHLGLPLRPLSRVDVIPIPKMEETELEPLGTDRYDF</sequence>
<evidence type="ECO:0000313" key="3">
    <source>
        <dbReference type="Proteomes" id="UP000595140"/>
    </source>
</evidence>
<proteinExistence type="predicted"/>
<feature type="region of interest" description="Disordered" evidence="1">
    <location>
        <begin position="56"/>
        <end position="78"/>
    </location>
</feature>
<dbReference type="OrthoDB" id="438440at2759"/>
<dbReference type="Proteomes" id="UP000595140">
    <property type="component" value="Unassembled WGS sequence"/>
</dbReference>
<gene>
    <name evidence="2" type="ORF">CCAM_LOCUS44216</name>
</gene>
<dbReference type="AlphaFoldDB" id="A0A484NMP1"/>
<keyword evidence="3" id="KW-1185">Reference proteome</keyword>
<evidence type="ECO:0000313" key="2">
    <source>
        <dbReference type="EMBL" id="VFR02441.1"/>
    </source>
</evidence>
<organism evidence="2 3">
    <name type="scientific">Cuscuta campestris</name>
    <dbReference type="NCBI Taxonomy" id="132261"/>
    <lineage>
        <taxon>Eukaryota</taxon>
        <taxon>Viridiplantae</taxon>
        <taxon>Streptophyta</taxon>
        <taxon>Embryophyta</taxon>
        <taxon>Tracheophyta</taxon>
        <taxon>Spermatophyta</taxon>
        <taxon>Magnoliopsida</taxon>
        <taxon>eudicotyledons</taxon>
        <taxon>Gunneridae</taxon>
        <taxon>Pentapetalae</taxon>
        <taxon>asterids</taxon>
        <taxon>lamiids</taxon>
        <taxon>Solanales</taxon>
        <taxon>Convolvulaceae</taxon>
        <taxon>Cuscuteae</taxon>
        <taxon>Cuscuta</taxon>
        <taxon>Cuscuta subgen. Grammica</taxon>
        <taxon>Cuscuta sect. Cleistogrammica</taxon>
    </lineage>
</organism>
<dbReference type="PANTHER" id="PTHR47759:SF2">
    <property type="entry name" value="TRIGLYCERIDE LIPASE"/>
    <property type="match status" value="1"/>
</dbReference>
<dbReference type="EMBL" id="OOIL02006814">
    <property type="protein sequence ID" value="VFR02441.1"/>
    <property type="molecule type" value="Genomic_DNA"/>
</dbReference>
<protein>
    <submittedName>
        <fullName evidence="2">Uncharacterized protein</fullName>
    </submittedName>
</protein>
<dbReference type="PANTHER" id="PTHR47759">
    <property type="entry name" value="OS04G0509100 PROTEIN"/>
    <property type="match status" value="1"/>
</dbReference>
<name>A0A484NMP1_9ASTE</name>
<accession>A0A484NMP1</accession>
<evidence type="ECO:0000256" key="1">
    <source>
        <dbReference type="SAM" id="MobiDB-lite"/>
    </source>
</evidence>
<feature type="non-terminal residue" evidence="2">
    <location>
        <position position="228"/>
    </location>
</feature>